<dbReference type="EMBL" id="CAMXCT010006534">
    <property type="protein sequence ID" value="CAI4015528.1"/>
    <property type="molecule type" value="Genomic_DNA"/>
</dbReference>
<gene>
    <name evidence="2" type="ORF">C1SCF055_LOCUS40352</name>
</gene>
<feature type="region of interest" description="Disordered" evidence="1">
    <location>
        <begin position="264"/>
        <end position="320"/>
    </location>
</feature>
<dbReference type="EMBL" id="CAMXCT020006534">
    <property type="protein sequence ID" value="CAL1168903.1"/>
    <property type="molecule type" value="Genomic_DNA"/>
</dbReference>
<feature type="region of interest" description="Disordered" evidence="1">
    <location>
        <begin position="198"/>
        <end position="228"/>
    </location>
</feature>
<dbReference type="Proteomes" id="UP001152797">
    <property type="component" value="Unassembled WGS sequence"/>
</dbReference>
<reference evidence="3" key="2">
    <citation type="submission" date="2024-04" db="EMBL/GenBank/DDBJ databases">
        <authorList>
            <person name="Chen Y."/>
            <person name="Shah S."/>
            <person name="Dougan E. K."/>
            <person name="Thang M."/>
            <person name="Chan C."/>
        </authorList>
    </citation>
    <scope>NUCLEOTIDE SEQUENCE [LARGE SCALE GENOMIC DNA]</scope>
</reference>
<reference evidence="2" key="1">
    <citation type="submission" date="2022-10" db="EMBL/GenBank/DDBJ databases">
        <authorList>
            <person name="Chen Y."/>
            <person name="Dougan E. K."/>
            <person name="Chan C."/>
            <person name="Rhodes N."/>
            <person name="Thang M."/>
        </authorList>
    </citation>
    <scope>NUCLEOTIDE SEQUENCE</scope>
</reference>
<protein>
    <submittedName>
        <fullName evidence="2">Uncharacterized protein</fullName>
    </submittedName>
</protein>
<feature type="region of interest" description="Disordered" evidence="1">
    <location>
        <begin position="479"/>
        <end position="548"/>
    </location>
</feature>
<feature type="compositionally biased region" description="Basic and acidic residues" evidence="1">
    <location>
        <begin position="283"/>
        <end position="294"/>
    </location>
</feature>
<name>A0A9P1DVD1_9DINO</name>
<evidence type="ECO:0000313" key="2">
    <source>
        <dbReference type="EMBL" id="CAI4015528.1"/>
    </source>
</evidence>
<proteinExistence type="predicted"/>
<feature type="compositionally biased region" description="Polar residues" evidence="1">
    <location>
        <begin position="479"/>
        <end position="492"/>
    </location>
</feature>
<comment type="caution">
    <text evidence="2">The sequence shown here is derived from an EMBL/GenBank/DDBJ whole genome shotgun (WGS) entry which is preliminary data.</text>
</comment>
<evidence type="ECO:0000313" key="4">
    <source>
        <dbReference type="Proteomes" id="UP001152797"/>
    </source>
</evidence>
<evidence type="ECO:0000313" key="3">
    <source>
        <dbReference type="EMBL" id="CAL1168903.1"/>
    </source>
</evidence>
<dbReference type="EMBL" id="CAMXCT030006534">
    <property type="protein sequence ID" value="CAL4802840.1"/>
    <property type="molecule type" value="Genomic_DNA"/>
</dbReference>
<feature type="compositionally biased region" description="Basic and acidic residues" evidence="1">
    <location>
        <begin position="527"/>
        <end position="538"/>
    </location>
</feature>
<feature type="compositionally biased region" description="Basic residues" evidence="1">
    <location>
        <begin position="577"/>
        <end position="621"/>
    </location>
</feature>
<feature type="compositionally biased region" description="Low complexity" evidence="1">
    <location>
        <begin position="297"/>
        <end position="314"/>
    </location>
</feature>
<dbReference type="AlphaFoldDB" id="A0A9P1DVD1"/>
<keyword evidence="4" id="KW-1185">Reference proteome</keyword>
<evidence type="ECO:0000256" key="1">
    <source>
        <dbReference type="SAM" id="MobiDB-lite"/>
    </source>
</evidence>
<organism evidence="2">
    <name type="scientific">Cladocopium goreaui</name>
    <dbReference type="NCBI Taxonomy" id="2562237"/>
    <lineage>
        <taxon>Eukaryota</taxon>
        <taxon>Sar</taxon>
        <taxon>Alveolata</taxon>
        <taxon>Dinophyceae</taxon>
        <taxon>Suessiales</taxon>
        <taxon>Symbiodiniaceae</taxon>
        <taxon>Cladocopium</taxon>
    </lineage>
</organism>
<feature type="region of interest" description="Disordered" evidence="1">
    <location>
        <begin position="560"/>
        <end position="678"/>
    </location>
</feature>
<sequence>MAGLQQPCPLDGKEDECKGIVQTYLPASAFTACSTNKWPENSLFRDVDATSVSFDDLKRYKPLVLALYDLSPMGEFTTGFLEKVFLNLDQECDHNLSHGRYIRDKAKWANTEAYCLFGLLSYARKYWRKSLCKKNVTEMAGELQAVMVKNPKKARHTCTREYRQLRAEQPQDSVEASEAATPVTIAAAETAMVWEISDGEDEPSDSGEHGCPAQSSAAASHDGGAHTHDELMQPQLANTGLAESDHCVSDELRGDYEQLVASEQPDSGLPQSLDDDQPSSSHDAGHENIDKLGDMDVVGSSGASASVPEAPPAASKDEEVVEIPDDASLCASTIALGSPWAEDDDFFGGDGGDHNDQAPHHCEEPDSGRALGFTWPDVECSMEQPRPMEDEHISPADESQALGAVQDEDLSVGPAKIGDTPVSEILESFCRGEVPPDNKELYNLVKDSYVEVYEAMMKKNIPIVPNGVMSRCMAVISQHDSGSVSPQASSPGDQEPCSVKEPETYRGTLRRLGRFSEEDIPPTQLSDEEKPALKDVMRSKYNPNMDREPDFMRSMQILASTEDPPNYASQGADVGRTRGRKPNRSNPKSKKVRSKKGKKGTVTKGRKGSKVKHVRKPKKAMKNVSQDGSHDSPSKTSKPRKKRVGKFDKLNTRPCKGRSTETGATHEPEPSVDQPMHHGPRRVPPAHITANHVYSSAYRHNKSLGQEYARAAGKLAAATFRDLGYVDDLCGVFRMQPRSKGKGAAAVEED</sequence>
<accession>A0A9P1DVD1</accession>